<feature type="domain" description="Lon proteolytic" evidence="3">
    <location>
        <begin position="249"/>
        <end position="359"/>
    </location>
</feature>
<keyword evidence="2" id="KW-1133">Transmembrane helix</keyword>
<dbReference type="GO" id="GO:0004252">
    <property type="term" value="F:serine-type endopeptidase activity"/>
    <property type="evidence" value="ECO:0007669"/>
    <property type="project" value="UniProtKB-UniRule"/>
</dbReference>
<feature type="transmembrane region" description="Helical" evidence="2">
    <location>
        <begin position="20"/>
        <end position="40"/>
    </location>
</feature>
<dbReference type="EC" id="3.4.21.53" evidence="1"/>
<accession>A0A2R6Y278</accession>
<dbReference type="SUPFAM" id="SSF50156">
    <property type="entry name" value="PDZ domain-like"/>
    <property type="match status" value="1"/>
</dbReference>
<comment type="catalytic activity">
    <reaction evidence="1">
        <text>Hydrolysis of proteins in presence of ATP.</text>
        <dbReference type="EC" id="3.4.21.53"/>
    </reaction>
</comment>
<dbReference type="PROSITE" id="PS51786">
    <property type="entry name" value="LON_PROTEOLYTIC"/>
    <property type="match status" value="1"/>
</dbReference>
<evidence type="ECO:0000256" key="2">
    <source>
        <dbReference type="SAM" id="Phobius"/>
    </source>
</evidence>
<dbReference type="PANTHER" id="PTHR10046">
    <property type="entry name" value="ATP DEPENDENT LON PROTEASE FAMILY MEMBER"/>
    <property type="match status" value="1"/>
</dbReference>
<dbReference type="Pfam" id="PF13180">
    <property type="entry name" value="PDZ_2"/>
    <property type="match status" value="1"/>
</dbReference>
<dbReference type="InterPro" id="IPR027065">
    <property type="entry name" value="Lon_Prtase"/>
</dbReference>
<protein>
    <recommendedName>
        <fullName evidence="1">endopeptidase La</fullName>
        <ecNumber evidence="1">3.4.21.53</ecNumber>
    </recommendedName>
</protein>
<dbReference type="Proteomes" id="UP000244338">
    <property type="component" value="Unassembled WGS sequence"/>
</dbReference>
<organism evidence="4 5">
    <name type="scientific">Candidatus Carbonibacillus altaicus</name>
    <dbReference type="NCBI Taxonomy" id="2163959"/>
    <lineage>
        <taxon>Bacteria</taxon>
        <taxon>Bacillati</taxon>
        <taxon>Bacillota</taxon>
        <taxon>Bacilli</taxon>
        <taxon>Bacillales</taxon>
        <taxon>Candidatus Carbonibacillus</taxon>
    </lineage>
</organism>
<dbReference type="InterPro" id="IPR014721">
    <property type="entry name" value="Ribsml_uS5_D2-typ_fold_subgr"/>
</dbReference>
<name>A0A2R6Y278_9BACL</name>
<dbReference type="SUPFAM" id="SSF54211">
    <property type="entry name" value="Ribosomal protein S5 domain 2-like"/>
    <property type="match status" value="1"/>
</dbReference>
<dbReference type="GO" id="GO:0030163">
    <property type="term" value="P:protein catabolic process"/>
    <property type="evidence" value="ECO:0007669"/>
    <property type="project" value="InterPro"/>
</dbReference>
<keyword evidence="2" id="KW-0812">Transmembrane</keyword>
<dbReference type="Pfam" id="PF05362">
    <property type="entry name" value="Lon_C"/>
    <property type="match status" value="1"/>
</dbReference>
<evidence type="ECO:0000259" key="3">
    <source>
        <dbReference type="PROSITE" id="PS51786"/>
    </source>
</evidence>
<dbReference type="Gene3D" id="3.30.230.10">
    <property type="match status" value="1"/>
</dbReference>
<evidence type="ECO:0000313" key="4">
    <source>
        <dbReference type="EMBL" id="PTQ56778.1"/>
    </source>
</evidence>
<dbReference type="GO" id="GO:0005524">
    <property type="term" value="F:ATP binding"/>
    <property type="evidence" value="ECO:0007669"/>
    <property type="project" value="InterPro"/>
</dbReference>
<reference evidence="5" key="1">
    <citation type="journal article" date="2018" name="Sci. Rep.">
        <title>Lignite coal burning seam in the remote Altai Mountains harbors a hydrogen-driven thermophilic microbial community.</title>
        <authorList>
            <person name="Kadnikov V.V."/>
            <person name="Mardanov A.V."/>
            <person name="Ivasenko D.A."/>
            <person name="Antsiferov D.V."/>
            <person name="Beletsky A.V."/>
            <person name="Karnachuk O.V."/>
            <person name="Ravin N.V."/>
        </authorList>
    </citation>
    <scope>NUCLEOTIDE SEQUENCE [LARGE SCALE GENOMIC DNA]</scope>
</reference>
<proteinExistence type="inferred from homology"/>
<dbReference type="EMBL" id="PEBX01000019">
    <property type="protein sequence ID" value="PTQ56778.1"/>
    <property type="molecule type" value="Genomic_DNA"/>
</dbReference>
<comment type="caution">
    <text evidence="4">The sequence shown here is derived from an EMBL/GenBank/DDBJ whole genome shotgun (WGS) entry which is preliminary data.</text>
</comment>
<evidence type="ECO:0000313" key="5">
    <source>
        <dbReference type="Proteomes" id="UP000244338"/>
    </source>
</evidence>
<feature type="active site" evidence="1">
    <location>
        <position position="300"/>
    </location>
</feature>
<dbReference type="InterPro" id="IPR020568">
    <property type="entry name" value="Ribosomal_Su5_D2-typ_SF"/>
</dbReference>
<comment type="similarity">
    <text evidence="1">Belongs to the peptidase S16 family.</text>
</comment>
<dbReference type="GO" id="GO:0004176">
    <property type="term" value="F:ATP-dependent peptidase activity"/>
    <property type="evidence" value="ECO:0007669"/>
    <property type="project" value="UniProtKB-UniRule"/>
</dbReference>
<dbReference type="InterPro" id="IPR001478">
    <property type="entry name" value="PDZ"/>
</dbReference>
<gene>
    <name evidence="4" type="ORF">BSOLF_2666</name>
</gene>
<keyword evidence="1 4" id="KW-0645">Protease</keyword>
<keyword evidence="1" id="KW-0720">Serine protease</keyword>
<keyword evidence="2" id="KW-0472">Membrane</keyword>
<dbReference type="Gene3D" id="2.30.42.10">
    <property type="match status" value="1"/>
</dbReference>
<dbReference type="InterPro" id="IPR008269">
    <property type="entry name" value="Lon_proteolytic"/>
</dbReference>
<evidence type="ECO:0000256" key="1">
    <source>
        <dbReference type="PROSITE-ProRule" id="PRU01122"/>
    </source>
</evidence>
<dbReference type="AlphaFoldDB" id="A0A2R6Y278"/>
<sequence>MLKRNKLLIGRFHTRDVARALALIAFLLVFFFWPLPYLILSPGEVLDLSSVVHVEDAYHDELGSFLMTTVHSETSTPYTLLVSEFKRSEQVVREQDLVPPEEGLEQYFDRQKWVMHDSQENALIVAFRMAGLPIQVENIGVLVTSLIPDTPAAQVLKEGDVIKTVGDTPTPTVQALIEALGPLPVGTRVKLLVERDGKTEPVEVEVVDLPASNEGRGGVKGMSAKGIGLFSPMTKRRVEPPLTVTFDTEKIGGPSAGLMFALELINQLIPEDLTRGYTIAGTGTIDEEGRIGRIGGIRFKVLGAHAAGATYFLAPDDTPPPGAKSNYEEAKETNEAFSLGMTIVPVKTIEDALRFLRSLPPH</sequence>
<dbReference type="SMART" id="SM00228">
    <property type="entry name" value="PDZ"/>
    <property type="match status" value="1"/>
</dbReference>
<keyword evidence="1" id="KW-0378">Hydrolase</keyword>
<dbReference type="InterPro" id="IPR036034">
    <property type="entry name" value="PDZ_sf"/>
</dbReference>
<dbReference type="GO" id="GO:0006508">
    <property type="term" value="P:proteolysis"/>
    <property type="evidence" value="ECO:0007669"/>
    <property type="project" value="UniProtKB-KW"/>
</dbReference>
<feature type="active site" evidence="1">
    <location>
        <position position="255"/>
    </location>
</feature>